<sequence>MSEPDEPREPQVANALVSSSGLVRWLHQHRAELHQRQQAGRISWRMLADVLEQQGVKDDAGKPASADAIRRAWYRIRKKLLEVPSPAPAPVAATRPRAEIGLHNTEKETVLHNPKPTPEPAPAPAEQAPAFPEQRTRPRRALATLRGATPAAPAPAPSSGSASAAPPKDDQQTVDPDAVLRDAGFNF</sequence>
<gene>
    <name evidence="2" type="ORF">GOB81_14660</name>
</gene>
<feature type="compositionally biased region" description="Basic and acidic residues" evidence="1">
    <location>
        <begin position="96"/>
        <end position="110"/>
    </location>
</feature>
<feature type="region of interest" description="Disordered" evidence="1">
    <location>
        <begin position="86"/>
        <end position="187"/>
    </location>
</feature>
<dbReference type="Proteomes" id="UP000631653">
    <property type="component" value="Unassembled WGS sequence"/>
</dbReference>
<evidence type="ECO:0000256" key="1">
    <source>
        <dbReference type="SAM" id="MobiDB-lite"/>
    </source>
</evidence>
<organism evidence="2 3">
    <name type="scientific">Acetobacter conturbans</name>
    <dbReference type="NCBI Taxonomy" id="1737472"/>
    <lineage>
        <taxon>Bacteria</taxon>
        <taxon>Pseudomonadati</taxon>
        <taxon>Pseudomonadota</taxon>
        <taxon>Alphaproteobacteria</taxon>
        <taxon>Acetobacterales</taxon>
        <taxon>Acetobacteraceae</taxon>
        <taxon>Acetobacter</taxon>
    </lineage>
</organism>
<feature type="compositionally biased region" description="Low complexity" evidence="1">
    <location>
        <begin position="124"/>
        <end position="133"/>
    </location>
</feature>
<dbReference type="RefSeq" id="WP_173571146.1">
    <property type="nucleotide sequence ID" value="NZ_WOSY01000020.1"/>
</dbReference>
<accession>A0ABX0K2E6</accession>
<reference evidence="2 3" key="1">
    <citation type="journal article" date="2020" name="Int. J. Syst. Evol. Microbiol.">
        <title>Novel acetic acid bacteria from cider fermentations: Acetobacter conturbans sp. nov. and Acetobacter fallax sp. nov.</title>
        <authorList>
            <person name="Sombolestani A.S."/>
            <person name="Cleenwerck I."/>
            <person name="Cnockaert M."/>
            <person name="Borremans W."/>
            <person name="Wieme A.D."/>
            <person name="De Vuyst L."/>
            <person name="Vandamme P."/>
        </authorList>
    </citation>
    <scope>NUCLEOTIDE SEQUENCE [LARGE SCALE GENOMIC DNA]</scope>
    <source>
        <strain evidence="2 3">LMG 1627</strain>
    </source>
</reference>
<proteinExistence type="predicted"/>
<evidence type="ECO:0000313" key="2">
    <source>
        <dbReference type="EMBL" id="NHN89846.1"/>
    </source>
</evidence>
<keyword evidence="3" id="KW-1185">Reference proteome</keyword>
<name>A0ABX0K2E6_9PROT</name>
<protein>
    <submittedName>
        <fullName evidence="2">Uncharacterized protein</fullName>
    </submittedName>
</protein>
<feature type="compositionally biased region" description="Low complexity" evidence="1">
    <location>
        <begin position="141"/>
        <end position="166"/>
    </location>
</feature>
<evidence type="ECO:0000313" key="3">
    <source>
        <dbReference type="Proteomes" id="UP000631653"/>
    </source>
</evidence>
<dbReference type="EMBL" id="WOSY01000020">
    <property type="protein sequence ID" value="NHN89846.1"/>
    <property type="molecule type" value="Genomic_DNA"/>
</dbReference>
<comment type="caution">
    <text evidence="2">The sequence shown here is derived from an EMBL/GenBank/DDBJ whole genome shotgun (WGS) entry which is preliminary data.</text>
</comment>